<name>A0ABT6WNP2_9ACTN</name>
<dbReference type="Proteomes" id="UP001241758">
    <property type="component" value="Unassembled WGS sequence"/>
</dbReference>
<keyword evidence="1" id="KW-1133">Transmembrane helix</keyword>
<comment type="caution">
    <text evidence="2">The sequence shown here is derived from an EMBL/GenBank/DDBJ whole genome shotgun (WGS) entry which is preliminary data.</text>
</comment>
<proteinExistence type="predicted"/>
<evidence type="ECO:0000256" key="1">
    <source>
        <dbReference type="SAM" id="Phobius"/>
    </source>
</evidence>
<protein>
    <submittedName>
        <fullName evidence="2">Ig domain-containing protein</fullName>
    </submittedName>
</protein>
<dbReference type="Gene3D" id="2.60.40.10">
    <property type="entry name" value="Immunoglobulins"/>
    <property type="match status" value="4"/>
</dbReference>
<keyword evidence="3" id="KW-1185">Reference proteome</keyword>
<keyword evidence="1" id="KW-0472">Membrane</keyword>
<dbReference type="InterPro" id="IPR015919">
    <property type="entry name" value="Cadherin-like_sf"/>
</dbReference>
<evidence type="ECO:0000313" key="3">
    <source>
        <dbReference type="Proteomes" id="UP001241758"/>
    </source>
</evidence>
<accession>A0ABT6WNP2</accession>
<evidence type="ECO:0000313" key="2">
    <source>
        <dbReference type="EMBL" id="MDI6101363.1"/>
    </source>
</evidence>
<dbReference type="SUPFAM" id="SSF49313">
    <property type="entry name" value="Cadherin-like"/>
    <property type="match status" value="2"/>
</dbReference>
<dbReference type="Pfam" id="PF05345">
    <property type="entry name" value="He_PIG"/>
    <property type="match status" value="4"/>
</dbReference>
<reference evidence="2 3" key="1">
    <citation type="submission" date="2023-05" db="EMBL/GenBank/DDBJ databases">
        <title>Actinoplanes sp. NEAU-A12 genome sequencing.</title>
        <authorList>
            <person name="Wang Z.-S."/>
        </authorList>
    </citation>
    <scope>NUCLEOTIDE SEQUENCE [LARGE SCALE GENOMIC DNA]</scope>
    <source>
        <strain evidence="2 3">NEAU-A12</strain>
    </source>
</reference>
<keyword evidence="1" id="KW-0812">Transmembrane</keyword>
<dbReference type="RefSeq" id="WP_282762236.1">
    <property type="nucleotide sequence ID" value="NZ_JASCTH010000014.1"/>
</dbReference>
<organism evidence="2 3">
    <name type="scientific">Actinoplanes sandaracinus</name>
    <dbReference type="NCBI Taxonomy" id="3045177"/>
    <lineage>
        <taxon>Bacteria</taxon>
        <taxon>Bacillati</taxon>
        <taxon>Actinomycetota</taxon>
        <taxon>Actinomycetes</taxon>
        <taxon>Micromonosporales</taxon>
        <taxon>Micromonosporaceae</taxon>
        <taxon>Actinoplanes</taxon>
    </lineage>
</organism>
<gene>
    <name evidence="2" type="ORF">QLQ12_22360</name>
</gene>
<feature type="transmembrane region" description="Helical" evidence="1">
    <location>
        <begin position="12"/>
        <end position="37"/>
    </location>
</feature>
<sequence>MRGEPVRSSDDGFSVVELIVALAVISGAMAGLGAFFVNGSSAVAHQRDQRQAVQVAASAMEQVRGLKGSSLLLGRSAIKVKEQWDRALTGAARPKIKRYLDSMQRVSDPEITDPLSTAGADAAVSTSTQTINVGTSAYQQEIFVGRCDIYYMRADDCVNPTVGTPPSNVAEILKYFRVVVLVTWPNKACAAGTCGYLTSTLIASEPVEPTFDSKAGVPDLVTTEMWFYANATDNRTQRLDVDHGQQPNKWSWGTLPSWLTITANNGLVTPGIPPTVGDFKTTVTVTDVLGRSDSGVITWHVVTPPTITVPANTTSRVGEAVNLAVTAAQGVPKLVLSSTNLPPELDITSTDGPAAGTVTGAITGTFTLPGVHTFRVTVEDANGKTAFKDITHTVIQQPLALTAVPAQKINLGTAMNLTRVATGGFGTYTYSAANLPEGVTIAPATGLLSGTPKYAGRYVPTITVTDGAGAVVSRTFELVVDTKTALTFTAPAPVGADRVTAVGADTTLELATNADVLLVKNVSYEATGLPPGLRWNNGKDAIVGKPTTAGTYLVTVTASSKLLPPQTAVMTFIWTIS</sequence>
<dbReference type="EMBL" id="JASCTH010000014">
    <property type="protein sequence ID" value="MDI6101363.1"/>
    <property type="molecule type" value="Genomic_DNA"/>
</dbReference>
<dbReference type="InterPro" id="IPR013783">
    <property type="entry name" value="Ig-like_fold"/>
</dbReference>